<keyword evidence="2" id="KW-1185">Reference proteome</keyword>
<comment type="caution">
    <text evidence="1">The sequence shown here is derived from an EMBL/GenBank/DDBJ whole genome shotgun (WGS) entry which is preliminary data.</text>
</comment>
<reference evidence="1 2" key="1">
    <citation type="journal article" date="2018" name="Int. J. Syst. Evol. Microbiol.">
        <title>Rubneribacter badeniensis gen. nov., sp. nov. and Enteroscipio rubneri gen. nov., sp. nov., new members of the Eggerthellaceae isolated from human faeces.</title>
        <authorList>
            <person name="Danylec N."/>
            <person name="Gobl A."/>
            <person name="Stoll D.A."/>
            <person name="Hetzer B."/>
            <person name="Kulling S.E."/>
            <person name="Huch M."/>
        </authorList>
    </citation>
    <scope>NUCLEOTIDE SEQUENCE [LARGE SCALE GENOMIC DNA]</scope>
    <source>
        <strain evidence="1 2">ResAG-85</strain>
    </source>
</reference>
<dbReference type="NCBIfam" id="NF046040">
    <property type="entry name" value="RelB_antitoxin"/>
    <property type="match status" value="1"/>
</dbReference>
<dbReference type="EMBL" id="PPEL01000003">
    <property type="protein sequence ID" value="PNV66443.1"/>
    <property type="molecule type" value="Genomic_DNA"/>
</dbReference>
<dbReference type="AlphaFoldDB" id="A0A2K2U7Y3"/>
<dbReference type="InterPro" id="IPR046257">
    <property type="entry name" value="DUF6290"/>
</dbReference>
<dbReference type="Proteomes" id="UP000236488">
    <property type="component" value="Unassembled WGS sequence"/>
</dbReference>
<proteinExistence type="predicted"/>
<name>A0A2K2U7Y3_9ACTN</name>
<dbReference type="Pfam" id="PF19807">
    <property type="entry name" value="DUF6290"/>
    <property type="match status" value="1"/>
</dbReference>
<evidence type="ECO:0000313" key="1">
    <source>
        <dbReference type="EMBL" id="PNV66443.1"/>
    </source>
</evidence>
<evidence type="ECO:0000313" key="2">
    <source>
        <dbReference type="Proteomes" id="UP000236488"/>
    </source>
</evidence>
<gene>
    <name evidence="1" type="ORF">C2L80_01400</name>
</gene>
<organism evidence="1 2">
    <name type="scientific">Rubneribacter badeniensis</name>
    <dbReference type="NCBI Taxonomy" id="2070688"/>
    <lineage>
        <taxon>Bacteria</taxon>
        <taxon>Bacillati</taxon>
        <taxon>Actinomycetota</taxon>
        <taxon>Coriobacteriia</taxon>
        <taxon>Eggerthellales</taxon>
        <taxon>Eggerthellaceae</taxon>
        <taxon>Rubneribacter</taxon>
    </lineage>
</organism>
<accession>A0A2K2U7Y3</accession>
<sequence>MLDYAKAFGTTASDFMRRTALERIEDELDLRAWSEAKAEFDADPVIIPASEIAKRYL</sequence>
<protein>
    <submittedName>
        <fullName evidence="1">CopG family transcriptional regulator</fullName>
    </submittedName>
</protein>